<proteinExistence type="predicted"/>
<accession>A0ABN7K667</accession>
<dbReference type="Gene3D" id="3.20.20.370">
    <property type="entry name" value="Glycoside hydrolase/deacetylase"/>
    <property type="match status" value="1"/>
</dbReference>
<dbReference type="PANTHER" id="PTHR34216">
    <property type="match status" value="1"/>
</dbReference>
<dbReference type="RefSeq" id="WP_230056850.1">
    <property type="nucleotide sequence ID" value="NZ_CAJHOE010000002.1"/>
</dbReference>
<reference evidence="4 5" key="1">
    <citation type="submission" date="2020-11" db="EMBL/GenBank/DDBJ databases">
        <authorList>
            <person name="Peeters C."/>
        </authorList>
    </citation>
    <scope>NUCLEOTIDE SEQUENCE [LARGE SCALE GENOMIC DNA]</scope>
    <source>
        <strain evidence="4 5">LMG 8286</strain>
    </source>
</reference>
<name>A0ABN7K667_9BACT</name>
<dbReference type="PANTHER" id="PTHR34216:SF3">
    <property type="entry name" value="POLY-BETA-1,6-N-ACETYL-D-GLUCOSAMINE N-DEACETYLASE"/>
    <property type="match status" value="1"/>
</dbReference>
<dbReference type="CDD" id="cd10973">
    <property type="entry name" value="CE4_DAC_u4_5s"/>
    <property type="match status" value="1"/>
</dbReference>
<dbReference type="InterPro" id="IPR051398">
    <property type="entry name" value="Polysacch_Deacetylase"/>
</dbReference>
<dbReference type="Pfam" id="PF01522">
    <property type="entry name" value="Polysacc_deac_1"/>
    <property type="match status" value="1"/>
</dbReference>
<evidence type="ECO:0000256" key="2">
    <source>
        <dbReference type="ARBA" id="ARBA00022729"/>
    </source>
</evidence>
<comment type="subcellular location">
    <subcellularLocation>
        <location evidence="1">Secreted</location>
    </subcellularLocation>
</comment>
<evidence type="ECO:0000259" key="3">
    <source>
        <dbReference type="PROSITE" id="PS51677"/>
    </source>
</evidence>
<evidence type="ECO:0000256" key="1">
    <source>
        <dbReference type="ARBA" id="ARBA00004613"/>
    </source>
</evidence>
<evidence type="ECO:0000313" key="4">
    <source>
        <dbReference type="EMBL" id="CAD7288006.1"/>
    </source>
</evidence>
<dbReference type="SUPFAM" id="SSF88713">
    <property type="entry name" value="Glycoside hydrolase/deacetylase"/>
    <property type="match status" value="1"/>
</dbReference>
<evidence type="ECO:0000313" key="5">
    <source>
        <dbReference type="Proteomes" id="UP000789359"/>
    </source>
</evidence>
<keyword evidence="2" id="KW-0732">Signal</keyword>
<protein>
    <recommendedName>
        <fullName evidence="3">NodB homology domain-containing protein</fullName>
    </recommendedName>
</protein>
<dbReference type="PROSITE" id="PS51677">
    <property type="entry name" value="NODB"/>
    <property type="match status" value="1"/>
</dbReference>
<dbReference type="EMBL" id="CAJHOE010000002">
    <property type="protein sequence ID" value="CAD7288006.1"/>
    <property type="molecule type" value="Genomic_DNA"/>
</dbReference>
<dbReference type="Proteomes" id="UP000789359">
    <property type="component" value="Unassembled WGS sequence"/>
</dbReference>
<feature type="domain" description="NodB homology" evidence="3">
    <location>
        <begin position="75"/>
        <end position="323"/>
    </location>
</feature>
<dbReference type="InterPro" id="IPR002509">
    <property type="entry name" value="NODB_dom"/>
</dbReference>
<dbReference type="InterPro" id="IPR011330">
    <property type="entry name" value="Glyco_hydro/deAcase_b/a-brl"/>
</dbReference>
<sequence length="323" mass="37523">MKRLLVLFFLGFTYLFGDAHIFVYHRFNEPNHASANISTEILRKQFDYIKENGYEVVALSKLVKTLQNKETVPENWVVLVIDDGFKSFYTDGLEVFREYGFDFTLFVYVEASARKYSDYMTFDQIKEVESLGGEVEYHSYAHPHMVGLNVEKLTQDFADGVKIFEKYMGRKPKYLAYPYGEYDDRVIATAKKFGFEALLNQNTGAVSTKSSVFDLNRTPLKNDTDMRVAFADEYLDATWFFPKSYPKNNVIDELSIQIHDDINTTKGKFFVSGMKSYMPVTIKDNTFYYKFKNPLDKYKVRISLKVGKKVSTKILVKDINNVE</sequence>
<organism evidence="4 5">
    <name type="scientific">Campylobacter suis</name>
    <dbReference type="NCBI Taxonomy" id="2790657"/>
    <lineage>
        <taxon>Bacteria</taxon>
        <taxon>Pseudomonadati</taxon>
        <taxon>Campylobacterota</taxon>
        <taxon>Epsilonproteobacteria</taxon>
        <taxon>Campylobacterales</taxon>
        <taxon>Campylobacteraceae</taxon>
        <taxon>Campylobacter</taxon>
    </lineage>
</organism>
<comment type="caution">
    <text evidence="4">The sequence shown here is derived from an EMBL/GenBank/DDBJ whole genome shotgun (WGS) entry which is preliminary data.</text>
</comment>
<gene>
    <name evidence="4" type="ORF">LMG8286_01084</name>
</gene>
<keyword evidence="5" id="KW-1185">Reference proteome</keyword>